<comment type="similarity">
    <text evidence="4 15">Belongs to the pyruvate kinase family.</text>
</comment>
<evidence type="ECO:0000256" key="2">
    <source>
        <dbReference type="ARBA" id="ARBA00001958"/>
    </source>
</evidence>
<reference evidence="20 21" key="1">
    <citation type="submission" date="2019-07" db="EMBL/GenBank/DDBJ databases">
        <title>Genomes of Cafeteria roenbergensis.</title>
        <authorList>
            <person name="Fischer M.G."/>
            <person name="Hackl T."/>
            <person name="Roman M."/>
        </authorList>
    </citation>
    <scope>NUCLEOTIDE SEQUENCE [LARGE SCALE GENOMIC DNA]</scope>
    <source>
        <strain evidence="18 21">BVI</strain>
        <strain evidence="19 20">E4-10P</strain>
    </source>
</reference>
<dbReference type="PANTHER" id="PTHR11817">
    <property type="entry name" value="PYRUVATE KINASE"/>
    <property type="match status" value="1"/>
</dbReference>
<dbReference type="Gene3D" id="3.40.1380.20">
    <property type="entry name" value="Pyruvate kinase, C-terminal domain"/>
    <property type="match status" value="1"/>
</dbReference>
<dbReference type="NCBIfam" id="TIGR01064">
    <property type="entry name" value="pyruv_kin"/>
    <property type="match status" value="1"/>
</dbReference>
<keyword evidence="7" id="KW-0479">Metal-binding</keyword>
<dbReference type="InterPro" id="IPR036918">
    <property type="entry name" value="Pyrv_Knase_C_sf"/>
</dbReference>
<evidence type="ECO:0000256" key="15">
    <source>
        <dbReference type="RuleBase" id="RU000504"/>
    </source>
</evidence>
<protein>
    <recommendedName>
        <fullName evidence="5 15">Pyruvate kinase</fullName>
        <ecNumber evidence="5 15">2.7.1.40</ecNumber>
    </recommendedName>
</protein>
<gene>
    <name evidence="19" type="ORF">FNF27_05664</name>
    <name evidence="18" type="ORF">FNF29_01668</name>
</gene>
<dbReference type="InterPro" id="IPR015813">
    <property type="entry name" value="Pyrv/PenolPyrv_kinase-like_dom"/>
</dbReference>
<evidence type="ECO:0000256" key="3">
    <source>
        <dbReference type="ARBA" id="ARBA00004997"/>
    </source>
</evidence>
<keyword evidence="8" id="KW-0547">Nucleotide-binding</keyword>
<dbReference type="PRINTS" id="PR01050">
    <property type="entry name" value="PYRUVTKNASE"/>
</dbReference>
<dbReference type="Gene3D" id="2.40.33.10">
    <property type="entry name" value="PK beta-barrel domain-like"/>
    <property type="match status" value="1"/>
</dbReference>
<evidence type="ECO:0000256" key="9">
    <source>
        <dbReference type="ARBA" id="ARBA00022777"/>
    </source>
</evidence>
<dbReference type="PROSITE" id="PS00110">
    <property type="entry name" value="PYRUVATE_KINASE"/>
    <property type="match status" value="1"/>
</dbReference>
<dbReference type="GO" id="GO:0016301">
    <property type="term" value="F:kinase activity"/>
    <property type="evidence" value="ECO:0007669"/>
    <property type="project" value="UniProtKB-KW"/>
</dbReference>
<evidence type="ECO:0000256" key="13">
    <source>
        <dbReference type="ARBA" id="ARBA00023317"/>
    </source>
</evidence>
<keyword evidence="12 15" id="KW-0324">Glycolysis</keyword>
<dbReference type="NCBIfam" id="NF004491">
    <property type="entry name" value="PRK05826.1"/>
    <property type="match status" value="1"/>
</dbReference>
<dbReference type="InterPro" id="IPR015793">
    <property type="entry name" value="Pyrv_Knase_brl"/>
</dbReference>
<dbReference type="GO" id="GO:0004743">
    <property type="term" value="F:pyruvate kinase activity"/>
    <property type="evidence" value="ECO:0007669"/>
    <property type="project" value="UniProtKB-EC"/>
</dbReference>
<comment type="catalytic activity">
    <reaction evidence="14 15">
        <text>pyruvate + ATP = phosphoenolpyruvate + ADP + H(+)</text>
        <dbReference type="Rhea" id="RHEA:18157"/>
        <dbReference type="ChEBI" id="CHEBI:15361"/>
        <dbReference type="ChEBI" id="CHEBI:15378"/>
        <dbReference type="ChEBI" id="CHEBI:30616"/>
        <dbReference type="ChEBI" id="CHEBI:58702"/>
        <dbReference type="ChEBI" id="CHEBI:456216"/>
        <dbReference type="EC" id="2.7.1.40"/>
    </reaction>
</comment>
<evidence type="ECO:0000256" key="1">
    <source>
        <dbReference type="ARBA" id="ARBA00001946"/>
    </source>
</evidence>
<comment type="caution">
    <text evidence="18">The sequence shown here is derived from an EMBL/GenBank/DDBJ whole genome shotgun (WGS) entry which is preliminary data.</text>
</comment>
<dbReference type="SUPFAM" id="SSF52935">
    <property type="entry name" value="PK C-terminal domain-like"/>
    <property type="match status" value="1"/>
</dbReference>
<keyword evidence="13" id="KW-0670">Pyruvate</keyword>
<dbReference type="EMBL" id="VLTO01000042">
    <property type="protein sequence ID" value="KAA0172803.1"/>
    <property type="molecule type" value="Genomic_DNA"/>
</dbReference>
<dbReference type="EMBL" id="VLTN01000006">
    <property type="protein sequence ID" value="KAA0155753.1"/>
    <property type="molecule type" value="Genomic_DNA"/>
</dbReference>
<feature type="domain" description="Pyruvate kinase C-terminal" evidence="17">
    <location>
        <begin position="393"/>
        <end position="507"/>
    </location>
</feature>
<dbReference type="FunFam" id="3.20.20.60:FF:000001">
    <property type="entry name" value="Pyruvate kinase"/>
    <property type="match status" value="1"/>
</dbReference>
<dbReference type="GO" id="GO:0000287">
    <property type="term" value="F:magnesium ion binding"/>
    <property type="evidence" value="ECO:0007669"/>
    <property type="project" value="InterPro"/>
</dbReference>
<dbReference type="SUPFAM" id="SSF51621">
    <property type="entry name" value="Phosphoenolpyruvate/pyruvate domain"/>
    <property type="match status" value="1"/>
</dbReference>
<evidence type="ECO:0000256" key="12">
    <source>
        <dbReference type="ARBA" id="ARBA00023152"/>
    </source>
</evidence>
<dbReference type="Proteomes" id="UP000322899">
    <property type="component" value="Unassembled WGS sequence"/>
</dbReference>
<evidence type="ECO:0000313" key="18">
    <source>
        <dbReference type="EMBL" id="KAA0155753.1"/>
    </source>
</evidence>
<evidence type="ECO:0000256" key="5">
    <source>
        <dbReference type="ARBA" id="ARBA00012142"/>
    </source>
</evidence>
<dbReference type="InterPro" id="IPR015806">
    <property type="entry name" value="Pyrv_Knase_insert_dom_sf"/>
</dbReference>
<dbReference type="OrthoDB" id="108365at2759"/>
<accession>A0A5A8CRP6</accession>
<dbReference type="Gene3D" id="3.20.20.60">
    <property type="entry name" value="Phosphoenolpyruvate-binding domains"/>
    <property type="match status" value="1"/>
</dbReference>
<evidence type="ECO:0000256" key="14">
    <source>
        <dbReference type="ARBA" id="ARBA00048152"/>
    </source>
</evidence>
<dbReference type="Pfam" id="PF02887">
    <property type="entry name" value="PK_C"/>
    <property type="match status" value="1"/>
</dbReference>
<evidence type="ECO:0000313" key="19">
    <source>
        <dbReference type="EMBL" id="KAA0172803.1"/>
    </source>
</evidence>
<proteinExistence type="inferred from homology"/>
<dbReference type="AlphaFoldDB" id="A0A5A8CRP6"/>
<name>A0A5A8CRP6_CAFRO</name>
<dbReference type="GO" id="GO:0006950">
    <property type="term" value="P:response to stress"/>
    <property type="evidence" value="ECO:0007669"/>
    <property type="project" value="UniProtKB-ARBA"/>
</dbReference>
<dbReference type="InterPro" id="IPR018209">
    <property type="entry name" value="Pyrv_Knase_AS"/>
</dbReference>
<dbReference type="SUPFAM" id="SSF50800">
    <property type="entry name" value="PK beta-barrel domain-like"/>
    <property type="match status" value="1"/>
</dbReference>
<sequence>MAAASAAAPGSMFSKKPIGLAEIYAETDVSTRCTKIVCTIGPSSWDKDRLVEMIDAGMNVARLNFSHGDHERHALTVEAIRAAAAERPGCNVAILLDTKGPEIRTGMLKGHTPVQLTAGQRLKISTDYTLEGDAETICCSYASLPRSVVPGNVILAADGSVVMVVEEILEDGVIVTVRNDALLGERKNMNLPGVIVDLPTITAKDEDDLVNFAVPQGVDFIAASFVRKGSDIDVIREALGHAGAGIRIIAKIENQEGLDNFPEILARADGIMVARGDLGMEIPTEKVFLAQKMMIAACNHAGKTAITATQMLESMIKNPRPTRAEAADVANAVLDGTDAVMLSGESAAGKFPLEAVTVMSRICVEAERVLGYSRFDTAMRWAGLSDDDEGVPESIASSAVKTAGDLGARAIIVCSQTGGTARLVAKYRAPQAILVLTADDQISRQVTGLTRGARAINVGSMLGTDALLLRAVEQLREDGIVDTGDRVVAVHGMIEAHPGSTNLLKVMVVS</sequence>
<evidence type="ECO:0000256" key="6">
    <source>
        <dbReference type="ARBA" id="ARBA00022679"/>
    </source>
</evidence>
<evidence type="ECO:0000259" key="16">
    <source>
        <dbReference type="Pfam" id="PF00224"/>
    </source>
</evidence>
<evidence type="ECO:0000256" key="7">
    <source>
        <dbReference type="ARBA" id="ARBA00022723"/>
    </source>
</evidence>
<keyword evidence="11 15" id="KW-0460">Magnesium</keyword>
<comment type="pathway">
    <text evidence="3 15">Carbohydrate degradation; glycolysis; pyruvate from D-glyceraldehyde 3-phosphate: step 5/5.</text>
</comment>
<evidence type="ECO:0000256" key="10">
    <source>
        <dbReference type="ARBA" id="ARBA00022840"/>
    </source>
</evidence>
<keyword evidence="21" id="KW-1185">Reference proteome</keyword>
<dbReference type="GO" id="GO:0030955">
    <property type="term" value="F:potassium ion binding"/>
    <property type="evidence" value="ECO:0007669"/>
    <property type="project" value="InterPro"/>
</dbReference>
<keyword evidence="9 15" id="KW-0418">Kinase</keyword>
<dbReference type="Pfam" id="PF00224">
    <property type="entry name" value="PK"/>
    <property type="match status" value="1"/>
</dbReference>
<evidence type="ECO:0000259" key="17">
    <source>
        <dbReference type="Pfam" id="PF02887"/>
    </source>
</evidence>
<dbReference type="InterPro" id="IPR040442">
    <property type="entry name" value="Pyrv_kinase-like_dom_sf"/>
</dbReference>
<dbReference type="InterPro" id="IPR011037">
    <property type="entry name" value="Pyrv_Knase-like_insert_dom_sf"/>
</dbReference>
<feature type="domain" description="Pyruvate kinase barrel" evidence="16">
    <location>
        <begin position="32"/>
        <end position="356"/>
    </location>
</feature>
<dbReference type="EC" id="2.7.1.40" evidence="5 15"/>
<organism evidence="18 21">
    <name type="scientific">Cafeteria roenbergensis</name>
    <name type="common">Marine flagellate</name>
    <dbReference type="NCBI Taxonomy" id="33653"/>
    <lineage>
        <taxon>Eukaryota</taxon>
        <taxon>Sar</taxon>
        <taxon>Stramenopiles</taxon>
        <taxon>Bigyra</taxon>
        <taxon>Opalozoa</taxon>
        <taxon>Bicosoecida</taxon>
        <taxon>Cafeteriaceae</taxon>
        <taxon>Cafeteria</taxon>
    </lineage>
</organism>
<dbReference type="NCBIfam" id="NF004978">
    <property type="entry name" value="PRK06354.1"/>
    <property type="match status" value="1"/>
</dbReference>
<evidence type="ECO:0000256" key="11">
    <source>
        <dbReference type="ARBA" id="ARBA00022842"/>
    </source>
</evidence>
<evidence type="ECO:0000256" key="8">
    <source>
        <dbReference type="ARBA" id="ARBA00022741"/>
    </source>
</evidence>
<dbReference type="UniPathway" id="UPA00109">
    <property type="reaction ID" value="UER00188"/>
</dbReference>
<dbReference type="Proteomes" id="UP000323011">
    <property type="component" value="Unassembled WGS sequence"/>
</dbReference>
<evidence type="ECO:0000256" key="4">
    <source>
        <dbReference type="ARBA" id="ARBA00008663"/>
    </source>
</evidence>
<dbReference type="InterPro" id="IPR015795">
    <property type="entry name" value="Pyrv_Knase_C"/>
</dbReference>
<evidence type="ECO:0000313" key="20">
    <source>
        <dbReference type="Proteomes" id="UP000322899"/>
    </source>
</evidence>
<dbReference type="FunFam" id="2.40.33.10:FF:000001">
    <property type="entry name" value="Pyruvate kinase"/>
    <property type="match status" value="1"/>
</dbReference>
<comment type="cofactor">
    <cofactor evidence="2">
        <name>K(+)</name>
        <dbReference type="ChEBI" id="CHEBI:29103"/>
    </cofactor>
</comment>
<keyword evidence="6 15" id="KW-0808">Transferase</keyword>
<keyword evidence="10" id="KW-0067">ATP-binding</keyword>
<dbReference type="InterPro" id="IPR001697">
    <property type="entry name" value="Pyr_Knase"/>
</dbReference>
<evidence type="ECO:0000313" key="21">
    <source>
        <dbReference type="Proteomes" id="UP000323011"/>
    </source>
</evidence>
<dbReference type="OMA" id="RVHHIGE"/>
<comment type="cofactor">
    <cofactor evidence="1">
        <name>Mg(2+)</name>
        <dbReference type="ChEBI" id="CHEBI:18420"/>
    </cofactor>
</comment>
<dbReference type="GO" id="GO:0005524">
    <property type="term" value="F:ATP binding"/>
    <property type="evidence" value="ECO:0007669"/>
    <property type="project" value="UniProtKB-KW"/>
</dbReference>